<name>A0A915KF52_ROMCU</name>
<dbReference type="GO" id="GO:0005737">
    <property type="term" value="C:cytoplasm"/>
    <property type="evidence" value="ECO:0007669"/>
    <property type="project" value="TreeGrafter"/>
</dbReference>
<organism evidence="2 3">
    <name type="scientific">Romanomermis culicivorax</name>
    <name type="common">Nematode worm</name>
    <dbReference type="NCBI Taxonomy" id="13658"/>
    <lineage>
        <taxon>Eukaryota</taxon>
        <taxon>Metazoa</taxon>
        <taxon>Ecdysozoa</taxon>
        <taxon>Nematoda</taxon>
        <taxon>Enoplea</taxon>
        <taxon>Dorylaimia</taxon>
        <taxon>Mermithida</taxon>
        <taxon>Mermithoidea</taxon>
        <taxon>Mermithidae</taxon>
        <taxon>Romanomermis</taxon>
    </lineage>
</organism>
<dbReference type="InterPro" id="IPR019391">
    <property type="entry name" value="Storkhead-box_WHD"/>
</dbReference>
<dbReference type="WBParaSite" id="nRc.2.0.1.t37005-RA">
    <property type="protein sequence ID" value="nRc.2.0.1.t37005-RA"/>
    <property type="gene ID" value="nRc.2.0.1.g37005"/>
</dbReference>
<protein>
    <submittedName>
        <fullName evidence="3">Winged helix Storkhead-box1 domain-containing protein</fullName>
    </submittedName>
</protein>
<keyword evidence="2" id="KW-1185">Reference proteome</keyword>
<dbReference type="GO" id="GO:0005634">
    <property type="term" value="C:nucleus"/>
    <property type="evidence" value="ECO:0007669"/>
    <property type="project" value="TreeGrafter"/>
</dbReference>
<feature type="domain" description="Winged helix Storkhead-box1" evidence="1">
    <location>
        <begin position="21"/>
        <end position="95"/>
    </location>
</feature>
<dbReference type="AlphaFoldDB" id="A0A915KF52"/>
<evidence type="ECO:0000313" key="2">
    <source>
        <dbReference type="Proteomes" id="UP000887565"/>
    </source>
</evidence>
<dbReference type="Proteomes" id="UP000887565">
    <property type="component" value="Unplaced"/>
</dbReference>
<proteinExistence type="predicted"/>
<dbReference type="Pfam" id="PF10264">
    <property type="entry name" value="WHD_Storkhead"/>
    <property type="match status" value="1"/>
</dbReference>
<evidence type="ECO:0000313" key="3">
    <source>
        <dbReference type="WBParaSite" id="nRc.2.0.1.t37005-RA"/>
    </source>
</evidence>
<evidence type="ECO:0000259" key="1">
    <source>
        <dbReference type="Pfam" id="PF10264"/>
    </source>
</evidence>
<accession>A0A915KF52</accession>
<dbReference type="GO" id="GO:0000977">
    <property type="term" value="F:RNA polymerase II transcription regulatory region sequence-specific DNA binding"/>
    <property type="evidence" value="ECO:0007669"/>
    <property type="project" value="TreeGrafter"/>
</dbReference>
<dbReference type="PANTHER" id="PTHR22437">
    <property type="entry name" value="WINGED HELIX DOMAIN-CONTAINING PROTEIN"/>
    <property type="match status" value="1"/>
</dbReference>
<dbReference type="PANTHER" id="PTHR22437:SF0">
    <property type="entry name" value="FI21431P1"/>
    <property type="match status" value="1"/>
</dbReference>
<dbReference type="GO" id="GO:0006357">
    <property type="term" value="P:regulation of transcription by RNA polymerase II"/>
    <property type="evidence" value="ECO:0007669"/>
    <property type="project" value="InterPro"/>
</dbReference>
<sequence length="302" mass="34279">MELNFEQSCFVDISDVGGIEMQEVPQTQFIPLPEVLCSTVSSLNRVGRPATISNITESLQREYPNTTIPKQILLTKTLHGLMAEGKIFFMKGHYFAPSVAMLQQYRTTFLKDDFDSFSAFRTSVPQQMSTKECQTGASVFNDVGPYNPQKKKKNQAVCANLKKLVTKESLIENQNLNCKKEKHKKKLEEKKRPPLATFNTQFPPPEWQCNVDYENKPNKGRVKSGLGNNVGSTECSKDVDAKVSCEDLLLSLIRNASNIWRPVGMTNRRTPHADADGGYGLIGRYGYGWWMRNSRFFLRYLL</sequence>
<dbReference type="InterPro" id="IPR040126">
    <property type="entry name" value="STOX1/2"/>
</dbReference>
<reference evidence="3" key="1">
    <citation type="submission" date="2022-11" db="UniProtKB">
        <authorList>
            <consortium name="WormBaseParasite"/>
        </authorList>
    </citation>
    <scope>IDENTIFICATION</scope>
</reference>